<reference evidence="2" key="1">
    <citation type="submission" date="2025-08" db="UniProtKB">
        <authorList>
            <consortium name="RefSeq"/>
        </authorList>
    </citation>
    <scope>IDENTIFICATION</scope>
</reference>
<name>A0A6P6RXW2_9EIME</name>
<evidence type="ECO:0000313" key="2">
    <source>
        <dbReference type="RefSeq" id="XP_026192718.1"/>
    </source>
</evidence>
<proteinExistence type="predicted"/>
<dbReference type="RefSeq" id="XP_026192718.1">
    <property type="nucleotide sequence ID" value="XM_026336933.1"/>
</dbReference>
<protein>
    <submittedName>
        <fullName evidence="2">Holliday junction resolvase MOC1, chloroplastic</fullName>
    </submittedName>
</protein>
<evidence type="ECO:0000313" key="1">
    <source>
        <dbReference type="Proteomes" id="UP000515125"/>
    </source>
</evidence>
<sequence length="312" mass="32745">MYNNYQITAVRGARLSSLPGSSGATAQQPIPRTLVTKSQQICTFFAHQKAAKQVAVAAAADKVSVAPATPRKTEKSEAAVARVDASTAVVVASAAIEAAAAASIARVPLDFPTSPASIRTWRDLFSAASEPDDEGQFVSSHHAAAAIATPAPGTAASTATQPVIRVLSSTAAALREIAAAGSRAAPYSAARIRAPGTQISTATAKQPSATTRAGPAAGAALLATASSQPQHRLQQQYVQLIQQERLPRQQEQEREAEELGLYGELEQYLEHTFDAEHFPDTLPPVFKLCKSVVGMLDECSAREAEMILDMTS</sequence>
<keyword evidence="1" id="KW-1185">Reference proteome</keyword>
<gene>
    <name evidence="2" type="primary">LOC34618237</name>
</gene>
<dbReference type="AlphaFoldDB" id="A0A6P6RXW2"/>
<dbReference type="Proteomes" id="UP000515125">
    <property type="component" value="Unplaced"/>
</dbReference>
<organism evidence="1 2">
    <name type="scientific">Cyclospora cayetanensis</name>
    <dbReference type="NCBI Taxonomy" id="88456"/>
    <lineage>
        <taxon>Eukaryota</taxon>
        <taxon>Sar</taxon>
        <taxon>Alveolata</taxon>
        <taxon>Apicomplexa</taxon>
        <taxon>Conoidasida</taxon>
        <taxon>Coccidia</taxon>
        <taxon>Eucoccidiorida</taxon>
        <taxon>Eimeriorina</taxon>
        <taxon>Eimeriidae</taxon>
        <taxon>Cyclospora</taxon>
    </lineage>
</organism>
<accession>A0A6P6RXW2</accession>
<dbReference type="GeneID" id="34618237"/>